<organism evidence="4 5">
    <name type="scientific">Rubinisphaera italica</name>
    <dbReference type="NCBI Taxonomy" id="2527969"/>
    <lineage>
        <taxon>Bacteria</taxon>
        <taxon>Pseudomonadati</taxon>
        <taxon>Planctomycetota</taxon>
        <taxon>Planctomycetia</taxon>
        <taxon>Planctomycetales</taxon>
        <taxon>Planctomycetaceae</taxon>
        <taxon>Rubinisphaera</taxon>
    </lineage>
</organism>
<proteinExistence type="predicted"/>
<evidence type="ECO:0000256" key="3">
    <source>
        <dbReference type="SAM" id="Phobius"/>
    </source>
</evidence>
<feature type="transmembrane region" description="Helical" evidence="3">
    <location>
        <begin position="39"/>
        <end position="57"/>
    </location>
</feature>
<dbReference type="Gene3D" id="3.90.10.10">
    <property type="entry name" value="Cytochrome C3"/>
    <property type="match status" value="1"/>
</dbReference>
<keyword evidence="3" id="KW-0472">Membrane</keyword>
<reference evidence="4 5" key="1">
    <citation type="submission" date="2019-02" db="EMBL/GenBank/DDBJ databases">
        <title>Deep-cultivation of Planctomycetes and their phenomic and genomic characterization uncovers novel biology.</title>
        <authorList>
            <person name="Wiegand S."/>
            <person name="Jogler M."/>
            <person name="Boedeker C."/>
            <person name="Pinto D."/>
            <person name="Vollmers J."/>
            <person name="Rivas-Marin E."/>
            <person name="Kohn T."/>
            <person name="Peeters S.H."/>
            <person name="Heuer A."/>
            <person name="Rast P."/>
            <person name="Oberbeckmann S."/>
            <person name="Bunk B."/>
            <person name="Jeske O."/>
            <person name="Meyerdierks A."/>
            <person name="Storesund J.E."/>
            <person name="Kallscheuer N."/>
            <person name="Luecker S."/>
            <person name="Lage O.M."/>
            <person name="Pohl T."/>
            <person name="Merkel B.J."/>
            <person name="Hornburger P."/>
            <person name="Mueller R.-W."/>
            <person name="Bruemmer F."/>
            <person name="Labrenz M."/>
            <person name="Spormann A.M."/>
            <person name="Op Den Camp H."/>
            <person name="Overmann J."/>
            <person name="Amann R."/>
            <person name="Jetten M.S.M."/>
            <person name="Mascher T."/>
            <person name="Medema M.H."/>
            <person name="Devos D.P."/>
            <person name="Kaster A.-K."/>
            <person name="Ovreas L."/>
            <person name="Rohde M."/>
            <person name="Galperin M.Y."/>
            <person name="Jogler C."/>
        </authorList>
    </citation>
    <scope>NUCLEOTIDE SEQUENCE [LARGE SCALE GENOMIC DNA]</scope>
    <source>
        <strain evidence="4 5">Pan54</strain>
    </source>
</reference>
<feature type="compositionally biased region" description="Acidic residues" evidence="2">
    <location>
        <begin position="401"/>
        <end position="411"/>
    </location>
</feature>
<sequence>MALKKNLMTDKSGKTAGARVNRIPPDYYRRSDSIRKWRHFLLSISVLLVGAITLLSVDWSRVRSNGLQGSTLVKWATNHGEISQVHAAWENQCEVCHEPFNPIRDQHAGSFFNSFAGTQFKTEARCTSCHQESLGHVCQHSIIDQQGCASCHHEHRGRNHNITDVRNKNCTNCHQDLEKAMAGVEQNAACNVMPHADGWQSIEHFSKKAHPHFVSLEDGDPGNIKFNHRLHLAYGQGLGEKGGEILAKIDPELPEERLKQLSGSKQLKCSDCHERAGLDSAGDGATQRLDFRPINYERHCGSCHPMRSAVTLVEQSFEISNAARDLYEEDREQLIEERIPHGLSLEQLEFQIRQRLAGLAVYGQKELTHRTDHSSVKMPGKSEAQPLPDFIQPNSNRDSEQTESQEEKEDSLETLRYLSQKAMEQLTGLGANCTKCHYYTATLEDGQKRQVLSFEEAMSLSQIDSMPGNGQIEISPSNIPQHWYKKAKFHHHAHRMVSCESCHSEVELQDSHATYAELVDTPATFDNHVVMIPGMDVCVKCHSNSPEQRKASGNHVKMGASDACVLCHSFHQADQFHQKYESEFSNHFRTIEEFLNFKGPSD</sequence>
<dbReference type="InterPro" id="IPR051829">
    <property type="entry name" value="Multiheme_Cytochr_ET"/>
</dbReference>
<comment type="caution">
    <text evidence="4">The sequence shown here is derived from an EMBL/GenBank/DDBJ whole genome shotgun (WGS) entry which is preliminary data.</text>
</comment>
<evidence type="ECO:0000313" key="5">
    <source>
        <dbReference type="Proteomes" id="UP000316095"/>
    </source>
</evidence>
<accession>A0A5C5XI42</accession>
<keyword evidence="5" id="KW-1185">Reference proteome</keyword>
<keyword evidence="3" id="KW-0812">Transmembrane</keyword>
<dbReference type="EMBL" id="SJPG01000001">
    <property type="protein sequence ID" value="TWT61492.1"/>
    <property type="molecule type" value="Genomic_DNA"/>
</dbReference>
<protein>
    <submittedName>
        <fullName evidence="4">Uncharacterized protein</fullName>
    </submittedName>
</protein>
<dbReference type="Proteomes" id="UP000316095">
    <property type="component" value="Unassembled WGS sequence"/>
</dbReference>
<feature type="region of interest" description="Disordered" evidence="2">
    <location>
        <begin position="369"/>
        <end position="411"/>
    </location>
</feature>
<evidence type="ECO:0000313" key="4">
    <source>
        <dbReference type="EMBL" id="TWT61492.1"/>
    </source>
</evidence>
<name>A0A5C5XI42_9PLAN</name>
<evidence type="ECO:0000256" key="1">
    <source>
        <dbReference type="ARBA" id="ARBA00022729"/>
    </source>
</evidence>
<dbReference type="InterPro" id="IPR036280">
    <property type="entry name" value="Multihaem_cyt_sf"/>
</dbReference>
<keyword evidence="1" id="KW-0732">Signal</keyword>
<dbReference type="AlphaFoldDB" id="A0A5C5XI42"/>
<gene>
    <name evidence="4" type="ORF">Pan54_22280</name>
</gene>
<keyword evidence="3" id="KW-1133">Transmembrane helix</keyword>
<dbReference type="PANTHER" id="PTHR35038">
    <property type="entry name" value="DISSIMILATORY SULFITE REDUCTASE SIRA"/>
    <property type="match status" value="1"/>
</dbReference>
<dbReference type="PANTHER" id="PTHR35038:SF10">
    <property type="entry name" value="HIGH-MOLECULAR-WEIGHT CYTOCHROME C"/>
    <property type="match status" value="1"/>
</dbReference>
<evidence type="ECO:0000256" key="2">
    <source>
        <dbReference type="SAM" id="MobiDB-lite"/>
    </source>
</evidence>
<dbReference type="SUPFAM" id="SSF48695">
    <property type="entry name" value="Multiheme cytochromes"/>
    <property type="match status" value="1"/>
</dbReference>